<dbReference type="InterPro" id="IPR029071">
    <property type="entry name" value="Ubiquitin-like_domsf"/>
</dbReference>
<gene>
    <name evidence="2" type="ORF">QM012_004319</name>
</gene>
<evidence type="ECO:0000313" key="3">
    <source>
        <dbReference type="Proteomes" id="UP001341245"/>
    </source>
</evidence>
<dbReference type="SUPFAM" id="SSF54236">
    <property type="entry name" value="Ubiquitin-like"/>
    <property type="match status" value="1"/>
</dbReference>
<name>A0ABR0TUI2_AURPU</name>
<dbReference type="EMBL" id="JASGXD010000002">
    <property type="protein sequence ID" value="KAK6007505.1"/>
    <property type="molecule type" value="Genomic_DNA"/>
</dbReference>
<reference evidence="2 3" key="1">
    <citation type="submission" date="2023-11" db="EMBL/GenBank/DDBJ databases">
        <title>Draft genome sequence and annotation of the polyextremotolerant black yeast-like fungus Aureobasidium pullulans NRRL 62042.</title>
        <authorList>
            <person name="Dielentheis-Frenken M.R.E."/>
            <person name="Wibberg D."/>
            <person name="Blank L.M."/>
            <person name="Tiso T."/>
        </authorList>
    </citation>
    <scope>NUCLEOTIDE SEQUENCE [LARGE SCALE GENOMIC DNA]</scope>
    <source>
        <strain evidence="2 3">NRRL 62042</strain>
    </source>
</reference>
<evidence type="ECO:0000313" key="2">
    <source>
        <dbReference type="EMBL" id="KAK6007505.1"/>
    </source>
</evidence>
<accession>A0ABR0TUI2</accession>
<protein>
    <submittedName>
        <fullName evidence="2">Uncharacterized protein</fullName>
    </submittedName>
</protein>
<dbReference type="Proteomes" id="UP001341245">
    <property type="component" value="Unassembled WGS sequence"/>
</dbReference>
<proteinExistence type="predicted"/>
<keyword evidence="3" id="KW-1185">Reference proteome</keyword>
<sequence length="313" mass="34704">MTSNESTPAEDIASGNTFTNRRECKDSIRDEGSPARLTEPLAIRPSNMSYPPPVDLRHGPQAIKGSGGEALPTPEDIKLDRDISEQDNKVKQSDAELSGDSSPSDDIDDEQDDKDGYDFDYEDDDISLDEDPFFGVADTQSTSKGPTEEQMEAIRKVMEEDAKAAEKANEEVMNQQAINKILTEDVEPPALLRSDDTYNDPPGSIVPPHPLLKDQNYNAKDMLISIRSSFGGDVYQIVGMNEPLLEMKLKFVQAVNLDLSELNTLGFLCGYHVIQDDDTVEKLRIGPESIIHCQRIEAMRYDPPPLPQSNSTK</sequence>
<feature type="region of interest" description="Disordered" evidence="1">
    <location>
        <begin position="1"/>
        <end position="149"/>
    </location>
</feature>
<comment type="caution">
    <text evidence="2">The sequence shown here is derived from an EMBL/GenBank/DDBJ whole genome shotgun (WGS) entry which is preliminary data.</text>
</comment>
<evidence type="ECO:0000256" key="1">
    <source>
        <dbReference type="SAM" id="MobiDB-lite"/>
    </source>
</evidence>
<feature type="compositionally biased region" description="Basic and acidic residues" evidence="1">
    <location>
        <begin position="20"/>
        <end position="33"/>
    </location>
</feature>
<organism evidence="2 3">
    <name type="scientific">Aureobasidium pullulans</name>
    <name type="common">Black yeast</name>
    <name type="synonym">Pullularia pullulans</name>
    <dbReference type="NCBI Taxonomy" id="5580"/>
    <lineage>
        <taxon>Eukaryota</taxon>
        <taxon>Fungi</taxon>
        <taxon>Dikarya</taxon>
        <taxon>Ascomycota</taxon>
        <taxon>Pezizomycotina</taxon>
        <taxon>Dothideomycetes</taxon>
        <taxon>Dothideomycetidae</taxon>
        <taxon>Dothideales</taxon>
        <taxon>Saccotheciaceae</taxon>
        <taxon>Aureobasidium</taxon>
    </lineage>
</organism>
<feature type="compositionally biased region" description="Basic and acidic residues" evidence="1">
    <location>
        <begin position="75"/>
        <end position="94"/>
    </location>
</feature>
<feature type="compositionally biased region" description="Acidic residues" evidence="1">
    <location>
        <begin position="103"/>
        <end position="132"/>
    </location>
</feature>